<dbReference type="EMBL" id="MU277248">
    <property type="protein sequence ID" value="KAI0057367.1"/>
    <property type="molecule type" value="Genomic_DNA"/>
</dbReference>
<protein>
    <submittedName>
        <fullName evidence="1">Uncharacterized protein</fullName>
    </submittedName>
</protein>
<name>A0ACB8SMA0_9AGAM</name>
<reference evidence="1" key="1">
    <citation type="submission" date="2021-03" db="EMBL/GenBank/DDBJ databases">
        <authorList>
            <consortium name="DOE Joint Genome Institute"/>
            <person name="Ahrendt S."/>
            <person name="Looney B.P."/>
            <person name="Miyauchi S."/>
            <person name="Morin E."/>
            <person name="Drula E."/>
            <person name="Courty P.E."/>
            <person name="Chicoki N."/>
            <person name="Fauchery L."/>
            <person name="Kohler A."/>
            <person name="Kuo A."/>
            <person name="Labutti K."/>
            <person name="Pangilinan J."/>
            <person name="Lipzen A."/>
            <person name="Riley R."/>
            <person name="Andreopoulos W."/>
            <person name="He G."/>
            <person name="Johnson J."/>
            <person name="Barry K.W."/>
            <person name="Grigoriev I.V."/>
            <person name="Nagy L."/>
            <person name="Hibbett D."/>
            <person name="Henrissat B."/>
            <person name="Matheny P.B."/>
            <person name="Labbe J."/>
            <person name="Martin F."/>
        </authorList>
    </citation>
    <scope>NUCLEOTIDE SEQUENCE</scope>
    <source>
        <strain evidence="1">HHB10654</strain>
    </source>
</reference>
<comment type="caution">
    <text evidence="1">The sequence shown here is derived from an EMBL/GenBank/DDBJ whole genome shotgun (WGS) entry which is preliminary data.</text>
</comment>
<evidence type="ECO:0000313" key="1">
    <source>
        <dbReference type="EMBL" id="KAI0057367.1"/>
    </source>
</evidence>
<keyword evidence="2" id="KW-1185">Reference proteome</keyword>
<evidence type="ECO:0000313" key="2">
    <source>
        <dbReference type="Proteomes" id="UP000814140"/>
    </source>
</evidence>
<proteinExistence type="predicted"/>
<gene>
    <name evidence="1" type="ORF">BV25DRAFT_1831197</name>
</gene>
<accession>A0ACB8SMA0</accession>
<organism evidence="1 2">
    <name type="scientific">Artomyces pyxidatus</name>
    <dbReference type="NCBI Taxonomy" id="48021"/>
    <lineage>
        <taxon>Eukaryota</taxon>
        <taxon>Fungi</taxon>
        <taxon>Dikarya</taxon>
        <taxon>Basidiomycota</taxon>
        <taxon>Agaricomycotina</taxon>
        <taxon>Agaricomycetes</taxon>
        <taxon>Russulales</taxon>
        <taxon>Auriscalpiaceae</taxon>
        <taxon>Artomyces</taxon>
    </lineage>
</organism>
<reference evidence="1" key="2">
    <citation type="journal article" date="2022" name="New Phytol.">
        <title>Evolutionary transition to the ectomycorrhizal habit in the genomes of a hyperdiverse lineage of mushroom-forming fungi.</title>
        <authorList>
            <person name="Looney B."/>
            <person name="Miyauchi S."/>
            <person name="Morin E."/>
            <person name="Drula E."/>
            <person name="Courty P.E."/>
            <person name="Kohler A."/>
            <person name="Kuo A."/>
            <person name="LaButti K."/>
            <person name="Pangilinan J."/>
            <person name="Lipzen A."/>
            <person name="Riley R."/>
            <person name="Andreopoulos W."/>
            <person name="He G."/>
            <person name="Johnson J."/>
            <person name="Nolan M."/>
            <person name="Tritt A."/>
            <person name="Barry K.W."/>
            <person name="Grigoriev I.V."/>
            <person name="Nagy L.G."/>
            <person name="Hibbett D."/>
            <person name="Henrissat B."/>
            <person name="Matheny P.B."/>
            <person name="Labbe J."/>
            <person name="Martin F.M."/>
        </authorList>
    </citation>
    <scope>NUCLEOTIDE SEQUENCE</scope>
    <source>
        <strain evidence="1">HHB10654</strain>
    </source>
</reference>
<dbReference type="Proteomes" id="UP000814140">
    <property type="component" value="Unassembled WGS sequence"/>
</dbReference>
<sequence length="519" mass="57086">MEDLVTKRLHVSGLTPAISFDDISRRLGSFGSVTSLDGFGKLDGLGQPRKYAYVTLHTTKAKLAKCMNVLSGSTWKGAKLRIGEAKPDFRERIAQEHDAAEEPPRKRARLARGVKGRHAQDMALVTPDNLHLHPQWHVTPLGRLIRPLRMRPERPLGPPLEVQKAKVRVKVGKDGKSIKGKERKRKREPPTRSRRRTIDPLRWGSTHLKGVFLENVAVVPRGDALDEREGHVSDAEDESEEGEDDDDDDEQEEQNIAEALQKDVDTPPSPLPASPLPPAPASATHRVSSRLVSSLLADAVDIAAEKARQLALLQSMFGDDGDDWGGVESAGSDVDMDDLSARADIGRGDDDMEIEVVPKAKPTGELPLAEEESDDTEADLDTTTAEETVEAPRPPPRTQVTKLKDLFAPREEDAGFSLLGHLDLDLELDEPDEPLPLPTAPPAPTASAAPARAGLDASLPLFFPKAARGTWRGTFVRTADEGEIRARWEAARGELTREWKRRHREAVKSRRRRGGEAEP</sequence>